<dbReference type="EMBL" id="JAJSOF020000042">
    <property type="protein sequence ID" value="KAJ4425657.1"/>
    <property type="molecule type" value="Genomic_DNA"/>
</dbReference>
<evidence type="ECO:0000313" key="2">
    <source>
        <dbReference type="Proteomes" id="UP001148838"/>
    </source>
</evidence>
<protein>
    <submittedName>
        <fullName evidence="1">Uncharacterized protein</fullName>
    </submittedName>
</protein>
<accession>A0ABQ8RVL6</accession>
<reference evidence="1 2" key="1">
    <citation type="journal article" date="2022" name="Allergy">
        <title>Genome assembly and annotation of Periplaneta americana reveal a comprehensive cockroach allergen profile.</title>
        <authorList>
            <person name="Wang L."/>
            <person name="Xiong Q."/>
            <person name="Saelim N."/>
            <person name="Wang L."/>
            <person name="Nong W."/>
            <person name="Wan A.T."/>
            <person name="Shi M."/>
            <person name="Liu X."/>
            <person name="Cao Q."/>
            <person name="Hui J.H.L."/>
            <person name="Sookrung N."/>
            <person name="Leung T.F."/>
            <person name="Tungtrongchitr A."/>
            <person name="Tsui S.K.W."/>
        </authorList>
    </citation>
    <scope>NUCLEOTIDE SEQUENCE [LARGE SCALE GENOMIC DNA]</scope>
    <source>
        <strain evidence="1">PWHHKU_190912</strain>
    </source>
</reference>
<proteinExistence type="predicted"/>
<organism evidence="1 2">
    <name type="scientific">Periplaneta americana</name>
    <name type="common">American cockroach</name>
    <name type="synonym">Blatta americana</name>
    <dbReference type="NCBI Taxonomy" id="6978"/>
    <lineage>
        <taxon>Eukaryota</taxon>
        <taxon>Metazoa</taxon>
        <taxon>Ecdysozoa</taxon>
        <taxon>Arthropoda</taxon>
        <taxon>Hexapoda</taxon>
        <taxon>Insecta</taxon>
        <taxon>Pterygota</taxon>
        <taxon>Neoptera</taxon>
        <taxon>Polyneoptera</taxon>
        <taxon>Dictyoptera</taxon>
        <taxon>Blattodea</taxon>
        <taxon>Blattoidea</taxon>
        <taxon>Blattidae</taxon>
        <taxon>Blattinae</taxon>
        <taxon>Periplaneta</taxon>
    </lineage>
</organism>
<evidence type="ECO:0000313" key="1">
    <source>
        <dbReference type="EMBL" id="KAJ4425657.1"/>
    </source>
</evidence>
<sequence>MADLCEGGNESPGYLKARNPGFILMVSKTVNAERYQDGILTPFFYQLTEEESSHVWFQQDSAPADTAEDSLLTISEVFADRLIRAGLFPPRSPDLIPLKELASQNLLNLSQLSYR</sequence>
<gene>
    <name evidence="1" type="ORF">ANN_27853</name>
</gene>
<comment type="caution">
    <text evidence="1">The sequence shown here is derived from an EMBL/GenBank/DDBJ whole genome shotgun (WGS) entry which is preliminary data.</text>
</comment>
<dbReference type="Gene3D" id="3.30.420.10">
    <property type="entry name" value="Ribonuclease H-like superfamily/Ribonuclease H"/>
    <property type="match status" value="1"/>
</dbReference>
<keyword evidence="2" id="KW-1185">Reference proteome</keyword>
<name>A0ABQ8RVL6_PERAM</name>
<dbReference type="Proteomes" id="UP001148838">
    <property type="component" value="Unassembled WGS sequence"/>
</dbReference>
<dbReference type="InterPro" id="IPR036397">
    <property type="entry name" value="RNaseH_sf"/>
</dbReference>